<organism evidence="2">
    <name type="scientific">Zooxanthella nutricula</name>
    <dbReference type="NCBI Taxonomy" id="1333877"/>
    <lineage>
        <taxon>Eukaryota</taxon>
        <taxon>Sar</taxon>
        <taxon>Alveolata</taxon>
        <taxon>Dinophyceae</taxon>
        <taxon>Peridiniales</taxon>
        <taxon>Peridiniales incertae sedis</taxon>
        <taxon>Zooxanthella</taxon>
    </lineage>
</organism>
<feature type="region of interest" description="Disordered" evidence="1">
    <location>
        <begin position="1"/>
        <end position="114"/>
    </location>
</feature>
<dbReference type="AlphaFoldDB" id="A0A7S2Q0L7"/>
<accession>A0A7S2Q0L7</accession>
<name>A0A7S2Q0L7_9DINO</name>
<evidence type="ECO:0000313" key="2">
    <source>
        <dbReference type="EMBL" id="CAD9627861.1"/>
    </source>
</evidence>
<gene>
    <name evidence="2" type="ORF">BRAN1462_LOCUS48597</name>
</gene>
<protein>
    <submittedName>
        <fullName evidence="2">Uncharacterized protein</fullName>
    </submittedName>
</protein>
<reference evidence="2" key="1">
    <citation type="submission" date="2021-01" db="EMBL/GenBank/DDBJ databases">
        <authorList>
            <person name="Corre E."/>
            <person name="Pelletier E."/>
            <person name="Niang G."/>
            <person name="Scheremetjew M."/>
            <person name="Finn R."/>
            <person name="Kale V."/>
            <person name="Holt S."/>
            <person name="Cochrane G."/>
            <person name="Meng A."/>
            <person name="Brown T."/>
            <person name="Cohen L."/>
        </authorList>
    </citation>
    <scope>NUCLEOTIDE SEQUENCE</scope>
    <source>
        <strain evidence="2">RCC3387</strain>
    </source>
</reference>
<proteinExistence type="predicted"/>
<sequence>MTPRPMADIRSLDPLAGRSRPGSKADPMAGQSPGSAKRGLPFVRQLSSASTVPPGDESPRGGAVLTRQHSSTSTAVPLADDFAPETETDQAESPSFPARKCAGWPPAMPEDADDVPASWEQRFCDEDAGSVADGELDGAEAAPHAEDWPPILSVPPDEAPRLCAGMPQLQSSLGKWAQWAVRWQEGEVDRLDMAWVEIEVADDTEAHAFLLEEGCEPARSGVATPLLKSELGTWAQQAVRREEFQSSGLEFSRMAAHLS</sequence>
<evidence type="ECO:0000256" key="1">
    <source>
        <dbReference type="SAM" id="MobiDB-lite"/>
    </source>
</evidence>
<dbReference type="EMBL" id="HBGW01076444">
    <property type="protein sequence ID" value="CAD9627861.1"/>
    <property type="molecule type" value="Transcribed_RNA"/>
</dbReference>